<gene>
    <name evidence="1" type="ORF">CC80DRAFT_432426</name>
</gene>
<reference evidence="1" key="1">
    <citation type="journal article" date="2020" name="Stud. Mycol.">
        <title>101 Dothideomycetes genomes: a test case for predicting lifestyles and emergence of pathogens.</title>
        <authorList>
            <person name="Haridas S."/>
            <person name="Albert R."/>
            <person name="Binder M."/>
            <person name="Bloem J."/>
            <person name="Labutti K."/>
            <person name="Salamov A."/>
            <person name="Andreopoulos B."/>
            <person name="Baker S."/>
            <person name="Barry K."/>
            <person name="Bills G."/>
            <person name="Bluhm B."/>
            <person name="Cannon C."/>
            <person name="Castanera R."/>
            <person name="Culley D."/>
            <person name="Daum C."/>
            <person name="Ezra D."/>
            <person name="Gonzalez J."/>
            <person name="Henrissat B."/>
            <person name="Kuo A."/>
            <person name="Liang C."/>
            <person name="Lipzen A."/>
            <person name="Lutzoni F."/>
            <person name="Magnuson J."/>
            <person name="Mondo S."/>
            <person name="Nolan M."/>
            <person name="Ohm R."/>
            <person name="Pangilinan J."/>
            <person name="Park H.-J."/>
            <person name="Ramirez L."/>
            <person name="Alfaro M."/>
            <person name="Sun H."/>
            <person name="Tritt A."/>
            <person name="Yoshinaga Y."/>
            <person name="Zwiers L.-H."/>
            <person name="Turgeon B."/>
            <person name="Goodwin S."/>
            <person name="Spatafora J."/>
            <person name="Crous P."/>
            <person name="Grigoriev I."/>
        </authorList>
    </citation>
    <scope>NUCLEOTIDE SEQUENCE</scope>
    <source>
        <strain evidence="1">CBS 675.92</strain>
    </source>
</reference>
<name>A0A6A5T569_9PLEO</name>
<dbReference type="EMBL" id="ML977090">
    <property type="protein sequence ID" value="KAF1948105.1"/>
    <property type="molecule type" value="Genomic_DNA"/>
</dbReference>
<accession>A0A6A5T569</accession>
<evidence type="ECO:0000313" key="2">
    <source>
        <dbReference type="Proteomes" id="UP000800035"/>
    </source>
</evidence>
<protein>
    <submittedName>
        <fullName evidence="1">Uncharacterized protein</fullName>
    </submittedName>
</protein>
<dbReference type="AlphaFoldDB" id="A0A6A5T569"/>
<keyword evidence="2" id="KW-1185">Reference proteome</keyword>
<sequence>EVMHLSNITNLLIFYNKIVIPPCNYSFLVNKTKELFKLTYTITSIRISATIRLNKHFIIMNLLLVRLISSILTVESWHDIFF</sequence>
<evidence type="ECO:0000313" key="1">
    <source>
        <dbReference type="EMBL" id="KAF1948105.1"/>
    </source>
</evidence>
<feature type="non-terminal residue" evidence="1">
    <location>
        <position position="1"/>
    </location>
</feature>
<dbReference type="OrthoDB" id="1001765at2759"/>
<proteinExistence type="predicted"/>
<dbReference type="Proteomes" id="UP000800035">
    <property type="component" value="Unassembled WGS sequence"/>
</dbReference>
<organism evidence="1 2">
    <name type="scientific">Byssothecium circinans</name>
    <dbReference type="NCBI Taxonomy" id="147558"/>
    <lineage>
        <taxon>Eukaryota</taxon>
        <taxon>Fungi</taxon>
        <taxon>Dikarya</taxon>
        <taxon>Ascomycota</taxon>
        <taxon>Pezizomycotina</taxon>
        <taxon>Dothideomycetes</taxon>
        <taxon>Pleosporomycetidae</taxon>
        <taxon>Pleosporales</taxon>
        <taxon>Massarineae</taxon>
        <taxon>Massarinaceae</taxon>
        <taxon>Byssothecium</taxon>
    </lineage>
</organism>